<dbReference type="Gene3D" id="3.30.420.10">
    <property type="entry name" value="Ribonuclease H-like superfamily/Ribonuclease H"/>
    <property type="match status" value="1"/>
</dbReference>
<dbReference type="SUPFAM" id="SSF53098">
    <property type="entry name" value="Ribonuclease H-like"/>
    <property type="match status" value="1"/>
</dbReference>
<protein>
    <recommendedName>
        <fullName evidence="1">Integrase catalytic domain-containing protein</fullName>
    </recommendedName>
</protein>
<proteinExistence type="predicted"/>
<dbReference type="InterPro" id="IPR050951">
    <property type="entry name" value="Retrovirus_Pol_polyprotein"/>
</dbReference>
<dbReference type="PROSITE" id="PS50994">
    <property type="entry name" value="INTEGRASE"/>
    <property type="match status" value="1"/>
</dbReference>
<dbReference type="InterPro" id="IPR012337">
    <property type="entry name" value="RNaseH-like_sf"/>
</dbReference>
<organism evidence="2 4">
    <name type="scientific">Rotaria socialis</name>
    <dbReference type="NCBI Taxonomy" id="392032"/>
    <lineage>
        <taxon>Eukaryota</taxon>
        <taxon>Metazoa</taxon>
        <taxon>Spiralia</taxon>
        <taxon>Gnathifera</taxon>
        <taxon>Rotifera</taxon>
        <taxon>Eurotatoria</taxon>
        <taxon>Bdelloidea</taxon>
        <taxon>Philodinida</taxon>
        <taxon>Philodinidae</taxon>
        <taxon>Rotaria</taxon>
    </lineage>
</organism>
<dbReference type="PANTHER" id="PTHR37984:SF15">
    <property type="entry name" value="INTEGRASE CATALYTIC DOMAIN-CONTAINING PROTEIN"/>
    <property type="match status" value="1"/>
</dbReference>
<dbReference type="PANTHER" id="PTHR37984">
    <property type="entry name" value="PROTEIN CBG26694"/>
    <property type="match status" value="1"/>
</dbReference>
<feature type="domain" description="Integrase catalytic" evidence="1">
    <location>
        <begin position="1"/>
        <end position="125"/>
    </location>
</feature>
<dbReference type="AlphaFoldDB" id="A0A819BLL1"/>
<dbReference type="EMBL" id="CAJOBS010010816">
    <property type="protein sequence ID" value="CAF4942668.1"/>
    <property type="molecule type" value="Genomic_DNA"/>
</dbReference>
<evidence type="ECO:0000313" key="2">
    <source>
        <dbReference type="EMBL" id="CAF3796339.1"/>
    </source>
</evidence>
<dbReference type="Proteomes" id="UP000663865">
    <property type="component" value="Unassembled WGS sequence"/>
</dbReference>
<dbReference type="Proteomes" id="UP000663838">
    <property type="component" value="Unassembled WGS sequence"/>
</dbReference>
<dbReference type="GO" id="GO:0015074">
    <property type="term" value="P:DNA integration"/>
    <property type="evidence" value="ECO:0007669"/>
    <property type="project" value="InterPro"/>
</dbReference>
<evidence type="ECO:0000313" key="4">
    <source>
        <dbReference type="Proteomes" id="UP000663865"/>
    </source>
</evidence>
<accession>A0A819BLL1</accession>
<name>A0A819BLL1_9BILA</name>
<dbReference type="InterPro" id="IPR001584">
    <property type="entry name" value="Integrase_cat-core"/>
</dbReference>
<dbReference type="EMBL" id="CAJNYV010006033">
    <property type="protein sequence ID" value="CAF3796339.1"/>
    <property type="molecule type" value="Genomic_DNA"/>
</dbReference>
<comment type="caution">
    <text evidence="2">The sequence shown here is derived from an EMBL/GenBank/DDBJ whole genome shotgun (WGS) entry which is preliminary data.</text>
</comment>
<evidence type="ECO:0000259" key="1">
    <source>
        <dbReference type="PROSITE" id="PS50994"/>
    </source>
</evidence>
<evidence type="ECO:0000313" key="3">
    <source>
        <dbReference type="EMBL" id="CAF4942668.1"/>
    </source>
</evidence>
<reference evidence="2" key="1">
    <citation type="submission" date="2021-02" db="EMBL/GenBank/DDBJ databases">
        <authorList>
            <person name="Nowell W R."/>
        </authorList>
    </citation>
    <scope>NUCLEOTIDE SEQUENCE</scope>
</reference>
<gene>
    <name evidence="2" type="ORF">KIK155_LOCUS32170</name>
    <name evidence="3" type="ORF">TOA249_LOCUS33461</name>
</gene>
<sequence length="238" mass="27072">MVILFPCVKTITSEVLVQLLDENIFKRRGIPTDNISDRGKVFLSSTWSKRLSALGVKAKNSTAYHPQTDGESERTIQTILGYIRARMMTQGVTWLDALNDAAKSYNSMIHSATSYAPYEIVLGYIPSNEFGKYIYIDEPISIIHQKVRIKLEKQRNTMAKFANRKRLETPGYNPGDFAYLSTRNLFQPNGPNKTFRRFEGPFCVESCVTPVAFRLIMPEPYTVLNKINTSGNLKRRSS</sequence>
<dbReference type="GO" id="GO:0003676">
    <property type="term" value="F:nucleic acid binding"/>
    <property type="evidence" value="ECO:0007669"/>
    <property type="project" value="InterPro"/>
</dbReference>
<dbReference type="InterPro" id="IPR036397">
    <property type="entry name" value="RNaseH_sf"/>
</dbReference>